<dbReference type="PANTHER" id="PTHR11136">
    <property type="entry name" value="FOLYLPOLYGLUTAMATE SYNTHASE-RELATED"/>
    <property type="match status" value="1"/>
</dbReference>
<dbReference type="InterPro" id="IPR004101">
    <property type="entry name" value="Mur_ligase_C"/>
</dbReference>
<evidence type="ECO:0000313" key="25">
    <source>
        <dbReference type="Proteomes" id="UP000238949"/>
    </source>
</evidence>
<evidence type="ECO:0000256" key="12">
    <source>
        <dbReference type="ARBA" id="ARBA00022842"/>
    </source>
</evidence>
<evidence type="ECO:0000259" key="23">
    <source>
        <dbReference type="Pfam" id="PF08245"/>
    </source>
</evidence>
<dbReference type="GO" id="GO:0046872">
    <property type="term" value="F:metal ion binding"/>
    <property type="evidence" value="ECO:0007669"/>
    <property type="project" value="UniProtKB-KW"/>
</dbReference>
<comment type="function">
    <text evidence="1">Functions in two distinct reactions of the de novo folate biosynthetic pathway. Catalyzes the addition of a glutamate residue to dihydropteroate (7,8-dihydropteroate or H2Pte) to form dihydrofolate (7,8-dihydrofolate monoglutamate or H2Pte-Glu). Also catalyzes successive additions of L-glutamate to tetrahydrofolate or 10-formyltetrahydrofolate or 5,10-methylenetetrahydrofolate, leading to folylpolyglutamate derivatives.</text>
</comment>
<comment type="pathway">
    <text evidence="2">Cofactor biosynthesis; tetrahydrofolate biosynthesis; 7,8-dihydrofolate from 2-amino-4-hydroxy-6-hydroxymethyl-7,8-dihydropteridine diphosphate and 4-aminobenzoate: step 2/2.</text>
</comment>
<dbReference type="GO" id="GO:0046654">
    <property type="term" value="P:tetrahydrofolate biosynthetic process"/>
    <property type="evidence" value="ECO:0007669"/>
    <property type="project" value="UniProtKB-UniPathway"/>
</dbReference>
<dbReference type="InterPro" id="IPR036615">
    <property type="entry name" value="Mur_ligase_C_dom_sf"/>
</dbReference>
<feature type="domain" description="Mur ligase central" evidence="23">
    <location>
        <begin position="45"/>
        <end position="184"/>
    </location>
</feature>
<dbReference type="SUPFAM" id="SSF53244">
    <property type="entry name" value="MurD-like peptide ligases, peptide-binding domain"/>
    <property type="match status" value="1"/>
</dbReference>
<accession>A0A2S9VCZ4</accession>
<gene>
    <name evidence="24" type="ORF">C6Y40_06735</name>
</gene>
<dbReference type="InterPro" id="IPR013221">
    <property type="entry name" value="Mur_ligase_cen"/>
</dbReference>
<keyword evidence="11 21" id="KW-0067">ATP-binding</keyword>
<dbReference type="GO" id="GO:0004326">
    <property type="term" value="F:tetrahydrofolylpolyglutamate synthase activity"/>
    <property type="evidence" value="ECO:0007669"/>
    <property type="project" value="UniProtKB-EC"/>
</dbReference>
<evidence type="ECO:0000256" key="21">
    <source>
        <dbReference type="PIRNR" id="PIRNR001563"/>
    </source>
</evidence>
<dbReference type="Gene3D" id="3.40.1190.10">
    <property type="entry name" value="Mur-like, catalytic domain"/>
    <property type="match status" value="1"/>
</dbReference>
<evidence type="ECO:0000256" key="4">
    <source>
        <dbReference type="ARBA" id="ARBA00008276"/>
    </source>
</evidence>
<evidence type="ECO:0000256" key="5">
    <source>
        <dbReference type="ARBA" id="ARBA00013023"/>
    </source>
</evidence>
<dbReference type="Proteomes" id="UP000238949">
    <property type="component" value="Unassembled WGS sequence"/>
</dbReference>
<proteinExistence type="inferred from homology"/>
<evidence type="ECO:0000256" key="6">
    <source>
        <dbReference type="ARBA" id="ARBA00013025"/>
    </source>
</evidence>
<evidence type="ECO:0000256" key="10">
    <source>
        <dbReference type="ARBA" id="ARBA00022741"/>
    </source>
</evidence>
<comment type="catalytic activity">
    <reaction evidence="17">
        <text>(6S)-5,6,7,8-tetrahydrofolyl-(gamma-L-Glu)(n) + L-glutamate + ATP = (6S)-5,6,7,8-tetrahydrofolyl-(gamma-L-Glu)(n+1) + ADP + phosphate + H(+)</text>
        <dbReference type="Rhea" id="RHEA:10580"/>
        <dbReference type="Rhea" id="RHEA-COMP:14738"/>
        <dbReference type="Rhea" id="RHEA-COMP:14740"/>
        <dbReference type="ChEBI" id="CHEBI:15378"/>
        <dbReference type="ChEBI" id="CHEBI:29985"/>
        <dbReference type="ChEBI" id="CHEBI:30616"/>
        <dbReference type="ChEBI" id="CHEBI:43474"/>
        <dbReference type="ChEBI" id="CHEBI:141005"/>
        <dbReference type="ChEBI" id="CHEBI:456216"/>
        <dbReference type="EC" id="6.3.2.17"/>
    </reaction>
</comment>
<evidence type="ECO:0000256" key="15">
    <source>
        <dbReference type="ARBA" id="ARBA00030592"/>
    </source>
</evidence>
<reference evidence="25" key="1">
    <citation type="journal article" date="2020" name="Int. J. Syst. Evol. Microbiol.">
        <title>Alteromonas alba sp. nov., a marine bacterium isolated from the seawater of the West Pacific Ocean.</title>
        <authorList>
            <person name="Sun C."/>
            <person name="Wu Y.-H."/>
            <person name="Xamxidin M."/>
            <person name="Cheng H."/>
            <person name="Xu X.-W."/>
        </authorList>
    </citation>
    <scope>NUCLEOTIDE SEQUENCE [LARGE SCALE GENOMIC DNA]</scope>
    <source>
        <strain evidence="25">190</strain>
    </source>
</reference>
<feature type="domain" description="Mur ligase C-terminal" evidence="22">
    <location>
        <begin position="279"/>
        <end position="396"/>
    </location>
</feature>
<dbReference type="GO" id="GO:0046656">
    <property type="term" value="P:folic acid biosynthetic process"/>
    <property type="evidence" value="ECO:0007669"/>
    <property type="project" value="UniProtKB-KW"/>
</dbReference>
<dbReference type="GO" id="GO:0005737">
    <property type="term" value="C:cytoplasm"/>
    <property type="evidence" value="ECO:0007669"/>
    <property type="project" value="TreeGrafter"/>
</dbReference>
<dbReference type="InterPro" id="IPR001645">
    <property type="entry name" value="Folylpolyglutamate_synth"/>
</dbReference>
<dbReference type="GO" id="GO:0008841">
    <property type="term" value="F:dihydrofolate synthase activity"/>
    <property type="evidence" value="ECO:0007669"/>
    <property type="project" value="UniProtKB-EC"/>
</dbReference>
<evidence type="ECO:0000256" key="7">
    <source>
        <dbReference type="ARBA" id="ARBA00019357"/>
    </source>
</evidence>
<keyword evidence="10 21" id="KW-0547">Nucleotide-binding</keyword>
<evidence type="ECO:0000256" key="14">
    <source>
        <dbReference type="ARBA" id="ARBA00030048"/>
    </source>
</evidence>
<keyword evidence="13" id="KW-0289">Folate biosynthesis</keyword>
<evidence type="ECO:0000313" key="24">
    <source>
        <dbReference type="EMBL" id="PRO74327.1"/>
    </source>
</evidence>
<evidence type="ECO:0000256" key="20">
    <source>
        <dbReference type="ARBA" id="ARBA00049161"/>
    </source>
</evidence>
<keyword evidence="9" id="KW-0479">Metal-binding</keyword>
<dbReference type="Pfam" id="PF02875">
    <property type="entry name" value="Mur_ligase_C"/>
    <property type="match status" value="1"/>
</dbReference>
<dbReference type="UniPathway" id="UPA00077">
    <property type="reaction ID" value="UER00157"/>
</dbReference>
<dbReference type="InterPro" id="IPR036565">
    <property type="entry name" value="Mur-like_cat_sf"/>
</dbReference>
<dbReference type="SUPFAM" id="SSF53623">
    <property type="entry name" value="MurD-like peptide ligases, catalytic domain"/>
    <property type="match status" value="1"/>
</dbReference>
<dbReference type="InterPro" id="IPR018109">
    <property type="entry name" value="Folylpolyglutamate_synth_CS"/>
</dbReference>
<dbReference type="EC" id="6.3.2.12" evidence="5"/>
<organism evidence="24 25">
    <name type="scientific">Alteromonas alba</name>
    <dbReference type="NCBI Taxonomy" id="2079529"/>
    <lineage>
        <taxon>Bacteria</taxon>
        <taxon>Pseudomonadati</taxon>
        <taxon>Pseudomonadota</taxon>
        <taxon>Gammaproteobacteria</taxon>
        <taxon>Alteromonadales</taxon>
        <taxon>Alteromonadaceae</taxon>
        <taxon>Alteromonas/Salinimonas group</taxon>
        <taxon>Alteromonas</taxon>
    </lineage>
</organism>
<evidence type="ECO:0000256" key="9">
    <source>
        <dbReference type="ARBA" id="ARBA00022723"/>
    </source>
</evidence>
<evidence type="ECO:0000259" key="22">
    <source>
        <dbReference type="Pfam" id="PF02875"/>
    </source>
</evidence>
<evidence type="ECO:0000256" key="16">
    <source>
        <dbReference type="ARBA" id="ARBA00032510"/>
    </source>
</evidence>
<keyword evidence="25" id="KW-1185">Reference proteome</keyword>
<comment type="catalytic activity">
    <reaction evidence="19">
        <text>(6R)-5,10-methylenetetrahydrofolyl-(gamma-L-Glu)(n) + L-glutamate + ATP = (6R)-5,10-methylenetetrahydrofolyl-(gamma-L-Glu)(n+1) + ADP + phosphate + H(+)</text>
        <dbReference type="Rhea" id="RHEA:51912"/>
        <dbReference type="Rhea" id="RHEA-COMP:13257"/>
        <dbReference type="Rhea" id="RHEA-COMP:13258"/>
        <dbReference type="ChEBI" id="CHEBI:15378"/>
        <dbReference type="ChEBI" id="CHEBI:29985"/>
        <dbReference type="ChEBI" id="CHEBI:30616"/>
        <dbReference type="ChEBI" id="CHEBI:43474"/>
        <dbReference type="ChEBI" id="CHEBI:136572"/>
        <dbReference type="ChEBI" id="CHEBI:456216"/>
        <dbReference type="EC" id="6.3.2.17"/>
    </reaction>
</comment>
<protein>
    <recommendedName>
        <fullName evidence="7">Dihydrofolate synthase/folylpolyglutamate synthase</fullName>
        <ecNumber evidence="5">6.3.2.12</ecNumber>
        <ecNumber evidence="6">6.3.2.17</ecNumber>
    </recommendedName>
    <alternativeName>
        <fullName evidence="16">Folylpoly-gamma-glutamate synthetase-dihydrofolate synthetase</fullName>
    </alternativeName>
    <alternativeName>
        <fullName evidence="14">Folylpolyglutamate synthetase</fullName>
    </alternativeName>
    <alternativeName>
        <fullName evidence="15">Tetrahydrofolylpolyglutamate synthase</fullName>
    </alternativeName>
</protein>
<dbReference type="PROSITE" id="PS01012">
    <property type="entry name" value="FOLYLPOLYGLU_SYNT_2"/>
    <property type="match status" value="1"/>
</dbReference>
<dbReference type="Pfam" id="PF08245">
    <property type="entry name" value="Mur_ligase_M"/>
    <property type="match status" value="1"/>
</dbReference>
<dbReference type="EMBL" id="PVNP01000052">
    <property type="protein sequence ID" value="PRO74327.1"/>
    <property type="molecule type" value="Genomic_DNA"/>
</dbReference>
<evidence type="ECO:0000256" key="1">
    <source>
        <dbReference type="ARBA" id="ARBA00002714"/>
    </source>
</evidence>
<evidence type="ECO:0000256" key="3">
    <source>
        <dbReference type="ARBA" id="ARBA00005150"/>
    </source>
</evidence>
<dbReference type="PIRSF" id="PIRSF001563">
    <property type="entry name" value="Folylpolyglu_synth"/>
    <property type="match status" value="1"/>
</dbReference>
<comment type="similarity">
    <text evidence="4 21">Belongs to the folylpolyglutamate synthase family.</text>
</comment>
<dbReference type="RefSeq" id="WP_105933929.1">
    <property type="nucleotide sequence ID" value="NZ_PVNP01000052.1"/>
</dbReference>
<dbReference type="AlphaFoldDB" id="A0A2S9VCZ4"/>
<dbReference type="EC" id="6.3.2.17" evidence="6"/>
<evidence type="ECO:0000256" key="13">
    <source>
        <dbReference type="ARBA" id="ARBA00022909"/>
    </source>
</evidence>
<comment type="pathway">
    <text evidence="3">Cofactor biosynthesis; tetrahydrofolylpolyglutamate biosynthesis.</text>
</comment>
<comment type="caution">
    <text evidence="24">The sequence shown here is derived from an EMBL/GenBank/DDBJ whole genome shotgun (WGS) entry which is preliminary data.</text>
</comment>
<dbReference type="NCBIfam" id="NF008101">
    <property type="entry name" value="PRK10846.1"/>
    <property type="match status" value="1"/>
</dbReference>
<keyword evidence="8 21" id="KW-0436">Ligase</keyword>
<evidence type="ECO:0000256" key="19">
    <source>
        <dbReference type="ARBA" id="ARBA00049035"/>
    </source>
</evidence>
<dbReference type="PANTHER" id="PTHR11136:SF0">
    <property type="entry name" value="DIHYDROFOLATE SYNTHETASE-RELATED"/>
    <property type="match status" value="1"/>
</dbReference>
<keyword evidence="12" id="KW-0460">Magnesium</keyword>
<evidence type="ECO:0000256" key="11">
    <source>
        <dbReference type="ARBA" id="ARBA00022840"/>
    </source>
</evidence>
<evidence type="ECO:0000256" key="2">
    <source>
        <dbReference type="ARBA" id="ARBA00004799"/>
    </source>
</evidence>
<sequence>MRKTLPEWLEYLESIHPSAIDMGLDRVNEVALRLNLRFDARVITVGGTNGKGTTSALIENALLIEGQTVGVYSSPHLLDYRERVRINGALPDADAFCDAFEQVEQARGDISLTYFEFGTLAAMLMLMAAELDVVVLEVGLGGRLDATNIITPDCAVITSIGLDHQDWLGDTREKIAVEKAGIIRYGGKVVIGEPEPPHTLREAVKALNADAWWQNQEFSIARSTDGAVTFRAAEQTLALSDTAIPLNNVATALAILKHAGFIVSDAIMQQAVANTQLPGRRQLIASQPATYLDVGHNPQATESLAEWLDSKTFEQVHIVVAMLNDKAPAASLAPFKRFAPQWYFASTHGPRGLSAEKLAAAVENTPTRLFPAVTEAYEAARQDAQSEDLILVVGSFHTVADILALPHNTQNS</sequence>
<dbReference type="OrthoDB" id="9809356at2"/>
<comment type="catalytic activity">
    <reaction evidence="18">
        <text>10-formyltetrahydrofolyl-(gamma-L-Glu)(n) + L-glutamate + ATP = 10-formyltetrahydrofolyl-(gamma-L-Glu)(n+1) + ADP + phosphate + H(+)</text>
        <dbReference type="Rhea" id="RHEA:51904"/>
        <dbReference type="Rhea" id="RHEA-COMP:13088"/>
        <dbReference type="Rhea" id="RHEA-COMP:14300"/>
        <dbReference type="ChEBI" id="CHEBI:15378"/>
        <dbReference type="ChEBI" id="CHEBI:29985"/>
        <dbReference type="ChEBI" id="CHEBI:30616"/>
        <dbReference type="ChEBI" id="CHEBI:43474"/>
        <dbReference type="ChEBI" id="CHEBI:134413"/>
        <dbReference type="ChEBI" id="CHEBI:456216"/>
        <dbReference type="EC" id="6.3.2.17"/>
    </reaction>
</comment>
<evidence type="ECO:0000256" key="17">
    <source>
        <dbReference type="ARBA" id="ARBA00047493"/>
    </source>
</evidence>
<evidence type="ECO:0000256" key="18">
    <source>
        <dbReference type="ARBA" id="ARBA00047808"/>
    </source>
</evidence>
<dbReference type="Gene3D" id="3.90.190.20">
    <property type="entry name" value="Mur ligase, C-terminal domain"/>
    <property type="match status" value="1"/>
</dbReference>
<evidence type="ECO:0000256" key="8">
    <source>
        <dbReference type="ARBA" id="ARBA00022598"/>
    </source>
</evidence>
<name>A0A2S9VCZ4_9ALTE</name>
<dbReference type="NCBIfam" id="TIGR01499">
    <property type="entry name" value="folC"/>
    <property type="match status" value="1"/>
</dbReference>
<comment type="catalytic activity">
    <reaction evidence="20">
        <text>7,8-dihydropteroate + L-glutamate + ATP = 7,8-dihydrofolate + ADP + phosphate + H(+)</text>
        <dbReference type="Rhea" id="RHEA:23584"/>
        <dbReference type="ChEBI" id="CHEBI:15378"/>
        <dbReference type="ChEBI" id="CHEBI:17839"/>
        <dbReference type="ChEBI" id="CHEBI:29985"/>
        <dbReference type="ChEBI" id="CHEBI:30616"/>
        <dbReference type="ChEBI" id="CHEBI:43474"/>
        <dbReference type="ChEBI" id="CHEBI:57451"/>
        <dbReference type="ChEBI" id="CHEBI:456216"/>
        <dbReference type="EC" id="6.3.2.12"/>
    </reaction>
</comment>
<dbReference type="GO" id="GO:0005524">
    <property type="term" value="F:ATP binding"/>
    <property type="evidence" value="ECO:0007669"/>
    <property type="project" value="UniProtKB-KW"/>
</dbReference>